<dbReference type="GO" id="GO:0004129">
    <property type="term" value="F:cytochrome-c oxidase activity"/>
    <property type="evidence" value="ECO:0007669"/>
    <property type="project" value="UniProtKB-EC"/>
</dbReference>
<feature type="transmembrane region" description="Helical" evidence="11">
    <location>
        <begin position="88"/>
        <end position="111"/>
    </location>
</feature>
<dbReference type="STRING" id="310781.SAMN05216259_114118"/>
<keyword evidence="4 10" id="KW-1003">Cell membrane</keyword>
<evidence type="ECO:0000256" key="4">
    <source>
        <dbReference type="ARBA" id="ARBA00022475"/>
    </source>
</evidence>
<dbReference type="Pfam" id="PF12270">
    <property type="entry name" value="Cyt_c_ox_IV"/>
    <property type="match status" value="1"/>
</dbReference>
<reference evidence="12 13" key="1">
    <citation type="submission" date="2016-10" db="EMBL/GenBank/DDBJ databases">
        <authorList>
            <person name="de Groot N.N."/>
        </authorList>
    </citation>
    <scope>NUCLEOTIDE SEQUENCE [LARGE SCALE GENOMIC DNA]</scope>
    <source>
        <strain evidence="12 13">CGMCC 4.2022</strain>
    </source>
</reference>
<feature type="transmembrane region" description="Helical" evidence="11">
    <location>
        <begin position="7"/>
        <end position="25"/>
    </location>
</feature>
<evidence type="ECO:0000256" key="10">
    <source>
        <dbReference type="PIRNR" id="PIRNR017385"/>
    </source>
</evidence>
<name>A0A1H0NMG7_9ACTN</name>
<feature type="transmembrane region" description="Helical" evidence="11">
    <location>
        <begin position="31"/>
        <end position="54"/>
    </location>
</feature>
<sequence>MRGERNLFTGVACFFLVTGALYGWWSDAEPAGTAALTVAFVMASVIAFFLGLAGHRGGERPEDRREGDIAERAGPVDFFPARSPYPPLTAVGTAICALGVVYGLWLFLLGFGVLASGVGGMCFQYVHRGEDS</sequence>
<evidence type="ECO:0000256" key="8">
    <source>
        <dbReference type="ARBA" id="ARBA00023136"/>
    </source>
</evidence>
<evidence type="ECO:0000256" key="2">
    <source>
        <dbReference type="ARBA" id="ARBA00004651"/>
    </source>
</evidence>
<proteinExistence type="inferred from homology"/>
<gene>
    <name evidence="12" type="ORF">SAMN05216259_114118</name>
</gene>
<dbReference type="OrthoDB" id="5244617at2"/>
<dbReference type="EC" id="7.1.1.9" evidence="10"/>
<evidence type="ECO:0000256" key="9">
    <source>
        <dbReference type="ARBA" id="ARBA00047816"/>
    </source>
</evidence>
<comment type="catalytic activity">
    <reaction evidence="9 10">
        <text>4 Fe(II)-[cytochrome c] + O2 + 8 H(+)(in) = 4 Fe(III)-[cytochrome c] + 2 H2O + 4 H(+)(out)</text>
        <dbReference type="Rhea" id="RHEA:11436"/>
        <dbReference type="Rhea" id="RHEA-COMP:10350"/>
        <dbReference type="Rhea" id="RHEA-COMP:14399"/>
        <dbReference type="ChEBI" id="CHEBI:15377"/>
        <dbReference type="ChEBI" id="CHEBI:15378"/>
        <dbReference type="ChEBI" id="CHEBI:15379"/>
        <dbReference type="ChEBI" id="CHEBI:29033"/>
        <dbReference type="ChEBI" id="CHEBI:29034"/>
        <dbReference type="EC" id="7.1.1.9"/>
    </reaction>
</comment>
<comment type="subcellular location">
    <subcellularLocation>
        <location evidence="2">Cell membrane</location>
        <topology evidence="2">Multi-pass membrane protein</topology>
    </subcellularLocation>
</comment>
<comment type="similarity">
    <text evidence="3 10">Belongs to the cytochrome c oxidase bacterial subunit CtaF family.</text>
</comment>
<comment type="subunit">
    <text evidence="10">Associates with subunits I, II and III to form cytochrome c oxidase.</text>
</comment>
<protein>
    <recommendedName>
        <fullName evidence="10">Cytochrome c oxidase polypeptide 4</fullName>
        <ecNumber evidence="10">7.1.1.9</ecNumber>
    </recommendedName>
    <alternativeName>
        <fullName evidence="10">Cytochrome aa3 subunit 4</fullName>
    </alternativeName>
    <alternativeName>
        <fullName evidence="10">Cytochrome c oxidase polypeptide IV</fullName>
    </alternativeName>
</protein>
<keyword evidence="6 10" id="KW-1278">Translocase</keyword>
<dbReference type="GO" id="GO:0022900">
    <property type="term" value="P:electron transport chain"/>
    <property type="evidence" value="ECO:0007669"/>
    <property type="project" value="InterPro"/>
</dbReference>
<dbReference type="PIRSF" id="PIRSF017385">
    <property type="entry name" value="CtaF"/>
    <property type="match status" value="1"/>
</dbReference>
<dbReference type="EMBL" id="FNIE01000014">
    <property type="protein sequence ID" value="SDO93884.1"/>
    <property type="molecule type" value="Genomic_DNA"/>
</dbReference>
<keyword evidence="8 10" id="KW-0472">Membrane</keyword>
<dbReference type="GO" id="GO:0005886">
    <property type="term" value="C:plasma membrane"/>
    <property type="evidence" value="ECO:0007669"/>
    <property type="project" value="UniProtKB-SubCell"/>
</dbReference>
<keyword evidence="7 11" id="KW-1133">Transmembrane helix</keyword>
<evidence type="ECO:0000256" key="7">
    <source>
        <dbReference type="ARBA" id="ARBA00022989"/>
    </source>
</evidence>
<organism evidence="12 13">
    <name type="scientific">Actinacidiphila guanduensis</name>
    <dbReference type="NCBI Taxonomy" id="310781"/>
    <lineage>
        <taxon>Bacteria</taxon>
        <taxon>Bacillati</taxon>
        <taxon>Actinomycetota</taxon>
        <taxon>Actinomycetes</taxon>
        <taxon>Kitasatosporales</taxon>
        <taxon>Streptomycetaceae</taxon>
        <taxon>Actinacidiphila</taxon>
    </lineage>
</organism>
<dbReference type="AlphaFoldDB" id="A0A1H0NMG7"/>
<comment type="function">
    <text evidence="1 10">Part of cytochrome c oxidase, its function is unknown.</text>
</comment>
<evidence type="ECO:0000256" key="3">
    <source>
        <dbReference type="ARBA" id="ARBA00006870"/>
    </source>
</evidence>
<dbReference type="InterPro" id="IPR021050">
    <property type="entry name" value="Cyt_c_oxidase_su4_actinobac"/>
</dbReference>
<evidence type="ECO:0000256" key="6">
    <source>
        <dbReference type="ARBA" id="ARBA00022967"/>
    </source>
</evidence>
<accession>A0A1H0NMG7</accession>
<dbReference type="Proteomes" id="UP000199341">
    <property type="component" value="Unassembled WGS sequence"/>
</dbReference>
<keyword evidence="13" id="KW-1185">Reference proteome</keyword>
<evidence type="ECO:0000256" key="11">
    <source>
        <dbReference type="SAM" id="Phobius"/>
    </source>
</evidence>
<dbReference type="RefSeq" id="WP_093787306.1">
    <property type="nucleotide sequence ID" value="NZ_FNIE01000014.1"/>
</dbReference>
<evidence type="ECO:0000256" key="5">
    <source>
        <dbReference type="ARBA" id="ARBA00022692"/>
    </source>
</evidence>
<evidence type="ECO:0000313" key="12">
    <source>
        <dbReference type="EMBL" id="SDO93884.1"/>
    </source>
</evidence>
<keyword evidence="5 11" id="KW-0812">Transmembrane</keyword>
<evidence type="ECO:0000313" key="13">
    <source>
        <dbReference type="Proteomes" id="UP000199341"/>
    </source>
</evidence>
<evidence type="ECO:0000256" key="1">
    <source>
        <dbReference type="ARBA" id="ARBA00002536"/>
    </source>
</evidence>